<dbReference type="Gene3D" id="1.10.10.60">
    <property type="entry name" value="Homeodomain-like"/>
    <property type="match status" value="1"/>
</dbReference>
<dbReference type="RefSeq" id="WP_088390732.1">
    <property type="nucleotide sequence ID" value="NZ_MTCZ01000011.1"/>
</dbReference>
<name>A0A246GKW2_9FLAO</name>
<protein>
    <submittedName>
        <fullName evidence="1">Uncharacterized protein</fullName>
    </submittedName>
</protein>
<reference evidence="1 2" key="1">
    <citation type="journal article" date="2017" name="Infect. Genet. Evol.">
        <title>Comparative genome analysis of fish pathogen Flavobacterium columnare reveals extensive sequence diversity within the species.</title>
        <authorList>
            <person name="Kayansamruaj P."/>
            <person name="Dong H.T."/>
            <person name="Hirono I."/>
            <person name="Kondo H."/>
            <person name="Senapin S."/>
            <person name="Rodkhum C."/>
        </authorList>
    </citation>
    <scope>NUCLEOTIDE SEQUENCE [LARGE SCALE GENOMIC DNA]</scope>
    <source>
        <strain evidence="1 2">1215</strain>
    </source>
</reference>
<dbReference type="EMBL" id="MTCZ01000011">
    <property type="protein sequence ID" value="OWP84991.1"/>
    <property type="molecule type" value="Genomic_DNA"/>
</dbReference>
<evidence type="ECO:0000313" key="2">
    <source>
        <dbReference type="Proteomes" id="UP000197768"/>
    </source>
</evidence>
<dbReference type="AlphaFoldDB" id="A0A246GKW2"/>
<accession>A0A246GKW2</accession>
<organism evidence="1 2">
    <name type="scientific">Flavobacterium davisii</name>
    <dbReference type="NCBI Taxonomy" id="2906077"/>
    <lineage>
        <taxon>Bacteria</taxon>
        <taxon>Pseudomonadati</taxon>
        <taxon>Bacteroidota</taxon>
        <taxon>Flavobacteriia</taxon>
        <taxon>Flavobacteriales</taxon>
        <taxon>Flavobacteriaceae</taxon>
        <taxon>Flavobacterium</taxon>
    </lineage>
</organism>
<comment type="caution">
    <text evidence="1">The sequence shown here is derived from an EMBL/GenBank/DDBJ whole genome shotgun (WGS) entry which is preliminary data.</text>
</comment>
<dbReference type="InterPro" id="IPR009057">
    <property type="entry name" value="Homeodomain-like_sf"/>
</dbReference>
<dbReference type="Proteomes" id="UP000197768">
    <property type="component" value="Unassembled WGS sequence"/>
</dbReference>
<gene>
    <name evidence="1" type="ORF">BWK59_02495</name>
</gene>
<proteinExistence type="predicted"/>
<dbReference type="SUPFAM" id="SSF46689">
    <property type="entry name" value="Homeodomain-like"/>
    <property type="match status" value="1"/>
</dbReference>
<sequence>MKINKTDDYFEFVALHRFGFTSKEISEKIGISENTLGKWLKHYKANPQDVYEELIKQNLEALHWRLRKLIIQKDIDFKETEKVLQLMKQYKEANPVSVNFEAMSKILDSLKLCDVKPKTTP</sequence>
<evidence type="ECO:0000313" key="1">
    <source>
        <dbReference type="EMBL" id="OWP84991.1"/>
    </source>
</evidence>